<dbReference type="SUPFAM" id="SSF53720">
    <property type="entry name" value="ALDH-like"/>
    <property type="match status" value="1"/>
</dbReference>
<dbReference type="OrthoDB" id="6187633at2"/>
<evidence type="ECO:0000256" key="3">
    <source>
        <dbReference type="PROSITE-ProRule" id="PRU10007"/>
    </source>
</evidence>
<evidence type="ECO:0000256" key="1">
    <source>
        <dbReference type="ARBA" id="ARBA00009986"/>
    </source>
</evidence>
<accession>A0A3A3G5K0</accession>
<dbReference type="InterPro" id="IPR015590">
    <property type="entry name" value="Aldehyde_DH_dom"/>
</dbReference>
<evidence type="ECO:0000313" key="6">
    <source>
        <dbReference type="EMBL" id="RJG03094.1"/>
    </source>
</evidence>
<dbReference type="FunFam" id="3.40.309.10:FF:000012">
    <property type="entry name" value="Betaine aldehyde dehydrogenase"/>
    <property type="match status" value="1"/>
</dbReference>
<evidence type="ECO:0000259" key="5">
    <source>
        <dbReference type="Pfam" id="PF00171"/>
    </source>
</evidence>
<dbReference type="PROSITE" id="PS00687">
    <property type="entry name" value="ALDEHYDE_DEHYDR_GLU"/>
    <property type="match status" value="1"/>
</dbReference>
<dbReference type="EMBL" id="QYUQ01000002">
    <property type="protein sequence ID" value="RJG03094.1"/>
    <property type="molecule type" value="Genomic_DNA"/>
</dbReference>
<comment type="similarity">
    <text evidence="1 4">Belongs to the aldehyde dehydrogenase family.</text>
</comment>
<evidence type="ECO:0000313" key="7">
    <source>
        <dbReference type="Proteomes" id="UP000266327"/>
    </source>
</evidence>
<dbReference type="RefSeq" id="WP_119786593.1">
    <property type="nucleotide sequence ID" value="NZ_QYUQ01000002.1"/>
</dbReference>
<organism evidence="6 7">
    <name type="scientific">Noviherbaspirillum sedimenti</name>
    <dbReference type="NCBI Taxonomy" id="2320865"/>
    <lineage>
        <taxon>Bacteria</taxon>
        <taxon>Pseudomonadati</taxon>
        <taxon>Pseudomonadota</taxon>
        <taxon>Betaproteobacteria</taxon>
        <taxon>Burkholderiales</taxon>
        <taxon>Oxalobacteraceae</taxon>
        <taxon>Noviherbaspirillum</taxon>
    </lineage>
</organism>
<dbReference type="Gene3D" id="3.40.309.10">
    <property type="entry name" value="Aldehyde Dehydrogenase, Chain A, domain 2"/>
    <property type="match status" value="1"/>
</dbReference>
<dbReference type="InterPro" id="IPR016162">
    <property type="entry name" value="Ald_DH_N"/>
</dbReference>
<dbReference type="PANTHER" id="PTHR11699">
    <property type="entry name" value="ALDEHYDE DEHYDROGENASE-RELATED"/>
    <property type="match status" value="1"/>
</dbReference>
<protein>
    <submittedName>
        <fullName evidence="6">Aldehyde dehydrogenase</fullName>
    </submittedName>
</protein>
<reference evidence="7" key="1">
    <citation type="submission" date="2018-09" db="EMBL/GenBank/DDBJ databases">
        <authorList>
            <person name="Zhu H."/>
        </authorList>
    </citation>
    <scope>NUCLEOTIDE SEQUENCE [LARGE SCALE GENOMIC DNA]</scope>
    <source>
        <strain evidence="7">K1S02-23</strain>
    </source>
</reference>
<dbReference type="FunFam" id="3.40.605.10:FF:000007">
    <property type="entry name" value="NAD/NADP-dependent betaine aldehyde dehydrogenase"/>
    <property type="match status" value="1"/>
</dbReference>
<keyword evidence="2 4" id="KW-0560">Oxidoreductase</keyword>
<dbReference type="AlphaFoldDB" id="A0A3A3G5K0"/>
<dbReference type="Pfam" id="PF00171">
    <property type="entry name" value="Aldedh"/>
    <property type="match status" value="1"/>
</dbReference>
<gene>
    <name evidence="6" type="ORF">D3878_17155</name>
</gene>
<feature type="active site" evidence="3">
    <location>
        <position position="257"/>
    </location>
</feature>
<dbReference type="InterPro" id="IPR016161">
    <property type="entry name" value="Ald_DH/histidinol_DH"/>
</dbReference>
<dbReference type="Gene3D" id="3.40.605.10">
    <property type="entry name" value="Aldehyde Dehydrogenase, Chain A, domain 1"/>
    <property type="match status" value="1"/>
</dbReference>
<keyword evidence="7" id="KW-1185">Reference proteome</keyword>
<comment type="caution">
    <text evidence="6">The sequence shown here is derived from an EMBL/GenBank/DDBJ whole genome shotgun (WGS) entry which is preliminary data.</text>
</comment>
<sequence length="487" mass="51341">MSFNYPFKEILPVPAILVGERRITESTGGVHQHIFSASGLPTLNVPLGGVAEIDAAVKAARAAAKGWRQLAGNKRRDLMLKFADLLQKHAGDIGRIGTAESGIPASKAVFLHGAAIDSFRYYAGWADKMTGELIPTWPNQGLDYATPEPYGVVGIIIPWNAPMGIFGNTVAPALAAGNTVVVKPSEFAPFSAMRYGELLLEAGIPPGVVNIVPGSVEAGHALVSHPGVNKIHFTGSGATAKAILGAARENLTPVGLELGGKSARLVFADCDIDAAARDAITGAISISGQGCMLGTRVLIEASIYDEFVERCKQHMEAVKLGDPYLESTQMGPVINAAACDRIMGIIDGVKRAGSARLVTGGARLGGELANGYFIQPTLFADVDNRSTLGQNEVFGPVLSLMKFESDDEAVRIANDTEFGLAAYVHTHDLPRAHRMASQMDVGNVWINGFGFSASMPFGGVKQSGVGRTGGVHGIHEFTQIKNVWVAT</sequence>
<evidence type="ECO:0000256" key="2">
    <source>
        <dbReference type="ARBA" id="ARBA00023002"/>
    </source>
</evidence>
<dbReference type="GO" id="GO:0016620">
    <property type="term" value="F:oxidoreductase activity, acting on the aldehyde or oxo group of donors, NAD or NADP as acceptor"/>
    <property type="evidence" value="ECO:0007669"/>
    <property type="project" value="InterPro"/>
</dbReference>
<feature type="domain" description="Aldehyde dehydrogenase" evidence="5">
    <location>
        <begin position="37"/>
        <end position="483"/>
    </location>
</feature>
<dbReference type="InterPro" id="IPR016163">
    <property type="entry name" value="Ald_DH_C"/>
</dbReference>
<proteinExistence type="inferred from homology"/>
<dbReference type="Proteomes" id="UP000266327">
    <property type="component" value="Unassembled WGS sequence"/>
</dbReference>
<name>A0A3A3G5K0_9BURK</name>
<dbReference type="InterPro" id="IPR029510">
    <property type="entry name" value="Ald_DH_CS_GLU"/>
</dbReference>
<evidence type="ECO:0000256" key="4">
    <source>
        <dbReference type="RuleBase" id="RU003345"/>
    </source>
</evidence>